<dbReference type="AlphaFoldDB" id="A0A2L1U4I6"/>
<sequence>MKSGRRGNVAISQTEEAVQKKRYRELGFRNGWSKGYHLGRCEALRRCIRSEPQAQFNCRVLFIPQGFDALDQGVREGLEALAKELIVGDAVYMASQAEQQNPDLVLVMNGLHVFPEDHLEQVAYIRRLGIPTVIWFADDPYFMDESIRVALSYDYVFTHEQASVDFYRSQGCRKVYHLPLAVSLELYRPMAVDDKYSSDICFVGNAFSNRIAFIDEVADYLLTKKIYLIGALWDQLKHFRKFESSIHLGWMPVEETVRYYNGAKLVLNLYRSTLNGDHNKNTVGLKGVSVNPRTFEIAACGVCQITDFRPELPSLYIPGIEIASFTSPGQFITLCEYYLEREEERLSLAVGGFRRTLEQHTFPNRLRGLLELVISEGRVETVRKGGTANESPVSLR</sequence>
<evidence type="ECO:0000313" key="3">
    <source>
        <dbReference type="Proteomes" id="UP000239833"/>
    </source>
</evidence>
<organism evidence="2 3">
    <name type="scientific">Paenibacillus larvae subsp. larvae</name>
    <dbReference type="NCBI Taxonomy" id="147375"/>
    <lineage>
        <taxon>Bacteria</taxon>
        <taxon>Bacillati</taxon>
        <taxon>Bacillota</taxon>
        <taxon>Bacilli</taxon>
        <taxon>Bacillales</taxon>
        <taxon>Paenibacillaceae</taxon>
        <taxon>Paenibacillus</taxon>
    </lineage>
</organism>
<evidence type="ECO:0000313" key="2">
    <source>
        <dbReference type="EMBL" id="AVF27826.1"/>
    </source>
</evidence>
<dbReference type="EMBL" id="CP019655">
    <property type="protein sequence ID" value="AVF27826.1"/>
    <property type="molecule type" value="Genomic_DNA"/>
</dbReference>
<dbReference type="SUPFAM" id="SSF53756">
    <property type="entry name" value="UDP-Glycosyltransferase/glycogen phosphorylase"/>
    <property type="match status" value="1"/>
</dbReference>
<dbReference type="RefSeq" id="WP_077995850.1">
    <property type="nucleotide sequence ID" value="NZ_CP019655.1"/>
</dbReference>
<dbReference type="InterPro" id="IPR055259">
    <property type="entry name" value="YkvP/CgeB_Glyco_trans-like"/>
</dbReference>
<proteinExistence type="predicted"/>
<accession>A0A2L1U4I6</accession>
<evidence type="ECO:0000259" key="1">
    <source>
        <dbReference type="Pfam" id="PF13524"/>
    </source>
</evidence>
<dbReference type="STRING" id="147375.BXP28_10785"/>
<feature type="domain" description="Spore protein YkvP/CgeB glycosyl transferase-like" evidence="1">
    <location>
        <begin position="223"/>
        <end position="370"/>
    </location>
</feature>
<protein>
    <submittedName>
        <fullName evidence="2">Putative spore maturation protein</fullName>
    </submittedName>
</protein>
<dbReference type="Pfam" id="PF13524">
    <property type="entry name" value="Glyco_trans_1_2"/>
    <property type="match status" value="1"/>
</dbReference>
<dbReference type="Proteomes" id="UP000239833">
    <property type="component" value="Chromosome"/>
</dbReference>
<dbReference type="GeneID" id="64220067"/>
<name>A0A2L1U4I6_9BACL</name>
<reference evidence="3" key="1">
    <citation type="submission" date="2017-02" db="EMBL/GenBank/DDBJ databases">
        <title>Delineation of Paenibacillus larvae strains originating from foulbrood outbreaks.</title>
        <authorList>
            <person name="Beims H."/>
            <person name="Bunk B."/>
            <person name="Sproeer C."/>
            <person name="Mohr K.I."/>
            <person name="Pradella S."/>
            <person name="Guenther G."/>
            <person name="Rohde M."/>
            <person name="von der Ohe W."/>
            <person name="Steinert M."/>
        </authorList>
    </citation>
    <scope>NUCLEOTIDE SEQUENCE [LARGE SCALE GENOMIC DNA]</scope>
    <source>
        <strain evidence="3">Eric_III</strain>
    </source>
</reference>
<gene>
    <name evidence="2" type="ORF">ERICIII_03717</name>
</gene>